<protein>
    <submittedName>
        <fullName evidence="2">Unannotated protein</fullName>
    </submittedName>
</protein>
<keyword evidence="1" id="KW-1133">Transmembrane helix</keyword>
<sequence length="125" mass="13630">MLLAAFLIFAGIAHLTFGREDFRAQVPVWLPLDVDFVVLASGAVEIILGLALASTSKWMPQIGLIVAAFFVAVFAGNINQYVQGIDAFGLNTDEARLVRLFFQPALVAWALWSSNALKTFAKTSR</sequence>
<dbReference type="AlphaFoldDB" id="A0A6J6BGJ2"/>
<name>A0A6J6BGJ2_9ZZZZ</name>
<evidence type="ECO:0000256" key="1">
    <source>
        <dbReference type="SAM" id="Phobius"/>
    </source>
</evidence>
<gene>
    <name evidence="2" type="ORF">UFOPK1410_00559</name>
</gene>
<dbReference type="EMBL" id="CAEZSH010000055">
    <property type="protein sequence ID" value="CAB4537814.1"/>
    <property type="molecule type" value="Genomic_DNA"/>
</dbReference>
<keyword evidence="1" id="KW-0812">Transmembrane</keyword>
<feature type="transmembrane region" description="Helical" evidence="1">
    <location>
        <begin position="101"/>
        <end position="121"/>
    </location>
</feature>
<evidence type="ECO:0000313" key="2">
    <source>
        <dbReference type="EMBL" id="CAB4537814.1"/>
    </source>
</evidence>
<proteinExistence type="predicted"/>
<keyword evidence="1" id="KW-0472">Membrane</keyword>
<dbReference type="PANTHER" id="PTHR36974:SF1">
    <property type="entry name" value="DOXX FAMILY MEMBRANE PROTEIN"/>
    <property type="match status" value="1"/>
</dbReference>
<reference evidence="2" key="1">
    <citation type="submission" date="2020-05" db="EMBL/GenBank/DDBJ databases">
        <authorList>
            <person name="Chiriac C."/>
            <person name="Salcher M."/>
            <person name="Ghai R."/>
            <person name="Kavagutti S V."/>
        </authorList>
    </citation>
    <scope>NUCLEOTIDE SEQUENCE</scope>
</reference>
<dbReference type="PANTHER" id="PTHR36974">
    <property type="entry name" value="MEMBRANE PROTEIN-RELATED"/>
    <property type="match status" value="1"/>
</dbReference>
<feature type="transmembrane region" description="Helical" evidence="1">
    <location>
        <begin position="34"/>
        <end position="55"/>
    </location>
</feature>
<accession>A0A6J6BGJ2</accession>
<feature type="transmembrane region" description="Helical" evidence="1">
    <location>
        <begin position="62"/>
        <end position="81"/>
    </location>
</feature>
<organism evidence="2">
    <name type="scientific">freshwater metagenome</name>
    <dbReference type="NCBI Taxonomy" id="449393"/>
    <lineage>
        <taxon>unclassified sequences</taxon>
        <taxon>metagenomes</taxon>
        <taxon>ecological metagenomes</taxon>
    </lineage>
</organism>